<dbReference type="Pfam" id="PF00621">
    <property type="entry name" value="RhoGEF"/>
    <property type="match status" value="1"/>
</dbReference>
<evidence type="ECO:0000313" key="7">
    <source>
        <dbReference type="Proteomes" id="UP000678393"/>
    </source>
</evidence>
<sequence>MNDKDMFKVPQTGVSSRRLSLTSAFELPRFRKRHRDKENEDKDNVSVLSLDVAETSFKKKRKRSLMRVSASLINLVSSNKQKNDSEAFKVPSSPQSQNVSPYRPPLPSPAKRRSQLTWVDWISGAKGDSVLPVMSHSDIKRQEAIYELYQGEKDIAEDLINVTKLYRDSFVTLGLMSQADVNTLFGNIDSLIPVHQDLAARLQGQRKPDGTTHNVGKQIHEWACSLRVYVEYCANQIKAKSIFDEKRNEPSVDDYLQRCLASPFSRKLDLWSLLDGARGRFVKYPLLVRSILKYASSDSTDAGHLQKSIKIIERIIHDADERTGLARCEFSKSSLVYLFDDQKVPEIDESSALVCNGCMKSTKGSKLYVLLFDKVAVVSRPITQNGRQKYQVYRQPIPAAELVVEDLPDGEVRMGSFRSAFGQGGQTVKNLIRISFQDAEKGQSHTFVVSDEHDKRQWMQAFMKVTSKIHIVRDNKAKEKSQNA</sequence>
<comment type="caution">
    <text evidence="6">The sequence shown here is derived from an EMBL/GenBank/DDBJ whole genome shotgun (WGS) entry which is preliminary data.</text>
</comment>
<dbReference type="SMART" id="SM00325">
    <property type="entry name" value="RhoGEF"/>
    <property type="match status" value="1"/>
</dbReference>
<organism evidence="6 7">
    <name type="scientific">Candidula unifasciata</name>
    <dbReference type="NCBI Taxonomy" id="100452"/>
    <lineage>
        <taxon>Eukaryota</taxon>
        <taxon>Metazoa</taxon>
        <taxon>Spiralia</taxon>
        <taxon>Lophotrochozoa</taxon>
        <taxon>Mollusca</taxon>
        <taxon>Gastropoda</taxon>
        <taxon>Heterobranchia</taxon>
        <taxon>Euthyneura</taxon>
        <taxon>Panpulmonata</taxon>
        <taxon>Eupulmonata</taxon>
        <taxon>Stylommatophora</taxon>
        <taxon>Helicina</taxon>
        <taxon>Helicoidea</taxon>
        <taxon>Geomitridae</taxon>
        <taxon>Candidula</taxon>
    </lineage>
</organism>
<dbReference type="AlphaFoldDB" id="A0A8S3Z891"/>
<dbReference type="SUPFAM" id="SSF48065">
    <property type="entry name" value="DBL homology domain (DH-domain)"/>
    <property type="match status" value="1"/>
</dbReference>
<dbReference type="GO" id="GO:0005085">
    <property type="term" value="F:guanyl-nucleotide exchange factor activity"/>
    <property type="evidence" value="ECO:0007669"/>
    <property type="project" value="InterPro"/>
</dbReference>
<evidence type="ECO:0000256" key="1">
    <source>
        <dbReference type="ARBA" id="ARBA00004496"/>
    </source>
</evidence>
<gene>
    <name evidence="6" type="ORF">CUNI_LOCUS8714</name>
</gene>
<dbReference type="SUPFAM" id="SSF50729">
    <property type="entry name" value="PH domain-like"/>
    <property type="match status" value="1"/>
</dbReference>
<name>A0A8S3Z891_9EUPU</name>
<dbReference type="PROSITE" id="PS50010">
    <property type="entry name" value="DH_2"/>
    <property type="match status" value="1"/>
</dbReference>
<comment type="subcellular location">
    <subcellularLocation>
        <location evidence="1">Cytoplasm</location>
    </subcellularLocation>
</comment>
<feature type="compositionally biased region" description="Low complexity" evidence="3">
    <location>
        <begin position="90"/>
        <end position="101"/>
    </location>
</feature>
<dbReference type="InterPro" id="IPR035899">
    <property type="entry name" value="DBL_dom_sf"/>
</dbReference>
<evidence type="ECO:0000313" key="6">
    <source>
        <dbReference type="EMBL" id="CAG5123156.1"/>
    </source>
</evidence>
<keyword evidence="2" id="KW-0963">Cytoplasm</keyword>
<dbReference type="CDD" id="cd00160">
    <property type="entry name" value="RhoGEF"/>
    <property type="match status" value="1"/>
</dbReference>
<evidence type="ECO:0000256" key="2">
    <source>
        <dbReference type="ARBA" id="ARBA00022490"/>
    </source>
</evidence>
<evidence type="ECO:0000259" key="4">
    <source>
        <dbReference type="PROSITE" id="PS50003"/>
    </source>
</evidence>
<dbReference type="PANTHER" id="PTHR46006:SF8">
    <property type="entry name" value="DH DOMAIN-CONTAINING PROTEIN"/>
    <property type="match status" value="1"/>
</dbReference>
<dbReference type="GO" id="GO:0005737">
    <property type="term" value="C:cytoplasm"/>
    <property type="evidence" value="ECO:0007669"/>
    <property type="project" value="UniProtKB-SubCell"/>
</dbReference>
<keyword evidence="7" id="KW-1185">Reference proteome</keyword>
<dbReference type="Proteomes" id="UP000678393">
    <property type="component" value="Unassembled WGS sequence"/>
</dbReference>
<dbReference type="Pfam" id="PF22697">
    <property type="entry name" value="SOS1_NGEF_PH"/>
    <property type="match status" value="1"/>
</dbReference>
<evidence type="ECO:0000256" key="3">
    <source>
        <dbReference type="SAM" id="MobiDB-lite"/>
    </source>
</evidence>
<dbReference type="InterPro" id="IPR011993">
    <property type="entry name" value="PH-like_dom_sf"/>
</dbReference>
<accession>A0A8S3Z891</accession>
<feature type="domain" description="PH" evidence="4">
    <location>
        <begin position="352"/>
        <end position="467"/>
    </location>
</feature>
<dbReference type="Gene3D" id="2.30.29.30">
    <property type="entry name" value="Pleckstrin-homology domain (PH domain)/Phosphotyrosine-binding domain (PTB)"/>
    <property type="match status" value="1"/>
</dbReference>
<feature type="domain" description="DH" evidence="5">
    <location>
        <begin position="140"/>
        <end position="322"/>
    </location>
</feature>
<dbReference type="PANTHER" id="PTHR46006">
    <property type="entry name" value="RHO GUANINE NUCLEOTIDE EXCHANGE FACTOR AT 64C, ISOFORM A"/>
    <property type="match status" value="1"/>
</dbReference>
<feature type="region of interest" description="Disordered" evidence="3">
    <location>
        <begin position="83"/>
        <end position="111"/>
    </location>
</feature>
<dbReference type="GO" id="GO:0035025">
    <property type="term" value="P:positive regulation of Rho protein signal transduction"/>
    <property type="evidence" value="ECO:0007669"/>
    <property type="project" value="TreeGrafter"/>
</dbReference>
<dbReference type="Gene3D" id="1.20.900.10">
    <property type="entry name" value="Dbl homology (DH) domain"/>
    <property type="match status" value="1"/>
</dbReference>
<evidence type="ECO:0000259" key="5">
    <source>
        <dbReference type="PROSITE" id="PS50010"/>
    </source>
</evidence>
<proteinExistence type="predicted"/>
<reference evidence="6" key="1">
    <citation type="submission" date="2021-04" db="EMBL/GenBank/DDBJ databases">
        <authorList>
            <consortium name="Molecular Ecology Group"/>
        </authorList>
    </citation>
    <scope>NUCLEOTIDE SEQUENCE</scope>
</reference>
<dbReference type="EMBL" id="CAJHNH020001454">
    <property type="protein sequence ID" value="CAG5123156.1"/>
    <property type="molecule type" value="Genomic_DNA"/>
</dbReference>
<dbReference type="PROSITE" id="PS50003">
    <property type="entry name" value="PH_DOMAIN"/>
    <property type="match status" value="1"/>
</dbReference>
<dbReference type="InterPro" id="IPR055251">
    <property type="entry name" value="SOS1_NGEF_PH"/>
</dbReference>
<dbReference type="InterPro" id="IPR000219">
    <property type="entry name" value="DH_dom"/>
</dbReference>
<dbReference type="OrthoDB" id="1716625at2759"/>
<dbReference type="InterPro" id="IPR001849">
    <property type="entry name" value="PH_domain"/>
</dbReference>
<dbReference type="InterPro" id="IPR051480">
    <property type="entry name" value="Endocytic_GEF_Adapter"/>
</dbReference>
<protein>
    <submittedName>
        <fullName evidence="6">Uncharacterized protein</fullName>
    </submittedName>
</protein>